<evidence type="ECO:0000256" key="6">
    <source>
        <dbReference type="ARBA" id="ARBA00023180"/>
    </source>
</evidence>
<dbReference type="GO" id="GO:0005886">
    <property type="term" value="C:plasma membrane"/>
    <property type="evidence" value="ECO:0007669"/>
    <property type="project" value="UniProtKB-SubCell"/>
</dbReference>
<evidence type="ECO:0000256" key="8">
    <source>
        <dbReference type="SAM" id="SignalP"/>
    </source>
</evidence>
<sequence>MKLNLLISLALAGLTTAHTVITYPGWRGNNLITNETYPYGMQWMYPCGGTGVTKNRTYWPIGGGTIAFQPGWFRGHLTAFLQVNLGFGSDPSANIDGGPPNMSNPMIHPFQILGPTNNPYPGTVCLTQVPLPVGANVKAGDEATIQIVETAQHGAALYSHKELAERLGRKTDWKQCVDIIFVEPGDHRIAPVNESNCYNSTDIGFADIYSITRKESGSDNYTNVSAAERTLHSVGWAGWTPLFLATAALLML</sequence>
<keyword evidence="6" id="KW-0325">Glycoprotein</keyword>
<dbReference type="PANTHER" id="PTHR34992">
    <property type="entry name" value="HYPHAL ANASTAMOSIS-7 PROTEIN"/>
    <property type="match status" value="1"/>
</dbReference>
<evidence type="ECO:0000256" key="1">
    <source>
        <dbReference type="ARBA" id="ARBA00004609"/>
    </source>
</evidence>
<keyword evidence="11" id="KW-1185">Reference proteome</keyword>
<dbReference type="AlphaFoldDB" id="A0AAW0S993"/>
<feature type="chain" id="PRO_5044013177" description="Copper acquisition factor BIM1-like domain-containing protein" evidence="8">
    <location>
        <begin position="18"/>
        <end position="252"/>
    </location>
</feature>
<dbReference type="GO" id="GO:0098552">
    <property type="term" value="C:side of membrane"/>
    <property type="evidence" value="ECO:0007669"/>
    <property type="project" value="UniProtKB-KW"/>
</dbReference>
<evidence type="ECO:0000313" key="10">
    <source>
        <dbReference type="EMBL" id="KAK8150739.1"/>
    </source>
</evidence>
<gene>
    <name evidence="10" type="ORF">G3M48_009629</name>
</gene>
<comment type="subcellular location">
    <subcellularLocation>
        <location evidence="1">Cell membrane</location>
        <topology evidence="1">Lipid-anchor</topology>
        <topology evidence="1">GPI-anchor</topology>
    </subcellularLocation>
</comment>
<protein>
    <recommendedName>
        <fullName evidence="9">Copper acquisition factor BIM1-like domain-containing protein</fullName>
    </recommendedName>
</protein>
<keyword evidence="4 8" id="KW-0732">Signal</keyword>
<accession>A0AAW0S993</accession>
<evidence type="ECO:0000256" key="3">
    <source>
        <dbReference type="ARBA" id="ARBA00022622"/>
    </source>
</evidence>
<keyword evidence="3" id="KW-0336">GPI-anchor</keyword>
<evidence type="ECO:0000259" key="9">
    <source>
        <dbReference type="Pfam" id="PF20238"/>
    </source>
</evidence>
<keyword evidence="7" id="KW-0449">Lipoprotein</keyword>
<dbReference type="Pfam" id="PF20238">
    <property type="entry name" value="BIM1-like_dom"/>
    <property type="match status" value="1"/>
</dbReference>
<feature type="domain" description="Copper acquisition factor BIM1-like" evidence="9">
    <location>
        <begin position="17"/>
        <end position="202"/>
    </location>
</feature>
<keyword evidence="2" id="KW-1003">Cell membrane</keyword>
<evidence type="ECO:0000313" key="11">
    <source>
        <dbReference type="Proteomes" id="UP001397290"/>
    </source>
</evidence>
<dbReference type="InterPro" id="IPR046530">
    <property type="entry name" value="BIM1-like_dom"/>
</dbReference>
<evidence type="ECO:0000256" key="2">
    <source>
        <dbReference type="ARBA" id="ARBA00022475"/>
    </source>
</evidence>
<feature type="signal peptide" evidence="8">
    <location>
        <begin position="1"/>
        <end position="17"/>
    </location>
</feature>
<proteinExistence type="predicted"/>
<keyword evidence="5" id="KW-0472">Membrane</keyword>
<name>A0AAW0S993_9HYPO</name>
<dbReference type="PANTHER" id="PTHR34992:SF10">
    <property type="entry name" value="COPPER ACQUISITION FACTOR BIM1-LIKE DOMAIN-CONTAINING PROTEIN"/>
    <property type="match status" value="1"/>
</dbReference>
<evidence type="ECO:0000256" key="4">
    <source>
        <dbReference type="ARBA" id="ARBA00022729"/>
    </source>
</evidence>
<comment type="caution">
    <text evidence="10">The sequence shown here is derived from an EMBL/GenBank/DDBJ whole genome shotgun (WGS) entry which is preliminary data.</text>
</comment>
<organism evidence="10 11">
    <name type="scientific">Beauveria asiatica</name>
    <dbReference type="NCBI Taxonomy" id="1069075"/>
    <lineage>
        <taxon>Eukaryota</taxon>
        <taxon>Fungi</taxon>
        <taxon>Dikarya</taxon>
        <taxon>Ascomycota</taxon>
        <taxon>Pezizomycotina</taxon>
        <taxon>Sordariomycetes</taxon>
        <taxon>Hypocreomycetidae</taxon>
        <taxon>Hypocreales</taxon>
        <taxon>Cordycipitaceae</taxon>
        <taxon>Beauveria</taxon>
    </lineage>
</organism>
<dbReference type="Proteomes" id="UP001397290">
    <property type="component" value="Unassembled WGS sequence"/>
</dbReference>
<dbReference type="CDD" id="cd21176">
    <property type="entry name" value="LPMO_auxiliary-like"/>
    <property type="match status" value="1"/>
</dbReference>
<reference evidence="10 11" key="1">
    <citation type="submission" date="2020-02" db="EMBL/GenBank/DDBJ databases">
        <title>Comparative genomics of the hypocrealean fungal genus Beauvera.</title>
        <authorList>
            <person name="Showalter D.N."/>
            <person name="Bushley K.E."/>
            <person name="Rehner S.A."/>
        </authorList>
    </citation>
    <scope>NUCLEOTIDE SEQUENCE [LARGE SCALE GENOMIC DNA]</scope>
    <source>
        <strain evidence="10 11">ARSEF4384</strain>
    </source>
</reference>
<dbReference type="InterPro" id="IPR046936">
    <property type="entry name" value="BIM1-like"/>
</dbReference>
<dbReference type="EMBL" id="JAAHCF010000008">
    <property type="protein sequence ID" value="KAK8150739.1"/>
    <property type="molecule type" value="Genomic_DNA"/>
</dbReference>
<evidence type="ECO:0000256" key="7">
    <source>
        <dbReference type="ARBA" id="ARBA00023288"/>
    </source>
</evidence>
<evidence type="ECO:0000256" key="5">
    <source>
        <dbReference type="ARBA" id="ARBA00023136"/>
    </source>
</evidence>